<reference evidence="2" key="2">
    <citation type="submission" date="2017-02" db="UniProtKB">
        <authorList>
            <consortium name="WormBaseParasite"/>
        </authorList>
    </citation>
    <scope>IDENTIFICATION</scope>
</reference>
<accession>A0A0K0DIH2</accession>
<dbReference type="AlphaFoldDB" id="A0A0K0DIH2"/>
<evidence type="ECO:0000313" key="2">
    <source>
        <dbReference type="WBParaSite" id="ACAC_0001109201-mRNA-1"/>
    </source>
</evidence>
<sequence>MGWYQKLSAWIKNYGDDPYLQCTYTCIRVLARRPAHASKKDKVRRHWPRRGQNTPPIQCRLRQWRRTVPCNSRGFDGFDVLVITSLSMNIDLLEQLTTRIARLRLKRCGSIPAFTIFVVYAPTSNYNEEEVEAFYMDLEKLYREDHTFFTVTIGNFNAKLGPRRSSGERHIGTHRLEWNEQGERQPEFIIATDTIHGNSQFEKPHSQRWTWKSPNREYHNEIDHIISNSRFCSTKWQESI</sequence>
<protein>
    <submittedName>
        <fullName evidence="2">Endonuclease/exonuclease/phosphatase domain-containing protein</fullName>
    </submittedName>
</protein>
<dbReference type="Gene3D" id="3.60.10.10">
    <property type="entry name" value="Endonuclease/exonuclease/phosphatase"/>
    <property type="match status" value="1"/>
</dbReference>
<dbReference type="InterPro" id="IPR036691">
    <property type="entry name" value="Endo/exonu/phosph_ase_sf"/>
</dbReference>
<reference evidence="1" key="1">
    <citation type="submission" date="2012-09" db="EMBL/GenBank/DDBJ databases">
        <authorList>
            <person name="Martin A.A."/>
        </authorList>
    </citation>
    <scope>NUCLEOTIDE SEQUENCE</scope>
</reference>
<proteinExistence type="predicted"/>
<dbReference type="STRING" id="6313.A0A0K0DIH2"/>
<dbReference type="SUPFAM" id="SSF56219">
    <property type="entry name" value="DNase I-like"/>
    <property type="match status" value="1"/>
</dbReference>
<dbReference type="Proteomes" id="UP000035642">
    <property type="component" value="Unassembled WGS sequence"/>
</dbReference>
<name>A0A0K0DIH2_ANGCA</name>
<dbReference type="WBParaSite" id="ACAC_0001109201-mRNA-1">
    <property type="protein sequence ID" value="ACAC_0001109201-mRNA-1"/>
    <property type="gene ID" value="ACAC_0001109201"/>
</dbReference>
<evidence type="ECO:0000313" key="1">
    <source>
        <dbReference type="Proteomes" id="UP000035642"/>
    </source>
</evidence>
<keyword evidence="1" id="KW-1185">Reference proteome</keyword>
<organism evidence="1 2">
    <name type="scientific">Angiostrongylus cantonensis</name>
    <name type="common">Rat lungworm</name>
    <dbReference type="NCBI Taxonomy" id="6313"/>
    <lineage>
        <taxon>Eukaryota</taxon>
        <taxon>Metazoa</taxon>
        <taxon>Ecdysozoa</taxon>
        <taxon>Nematoda</taxon>
        <taxon>Chromadorea</taxon>
        <taxon>Rhabditida</taxon>
        <taxon>Rhabditina</taxon>
        <taxon>Rhabditomorpha</taxon>
        <taxon>Strongyloidea</taxon>
        <taxon>Metastrongylidae</taxon>
        <taxon>Angiostrongylus</taxon>
    </lineage>
</organism>